<keyword evidence="4" id="KW-1185">Reference proteome</keyword>
<evidence type="ECO:0000313" key="3">
    <source>
        <dbReference type="EMBL" id="QTD45329.1"/>
    </source>
</evidence>
<dbReference type="AlphaFoldDB" id="A0A975CJH9"/>
<dbReference type="KEGG" id="otd:J1M35_20340"/>
<sequence length="151" mass="16354">MKNLFSSLALVTLLSGCASVNMASKEASDAAKTFKTPPRDQSALYVYRDSAFGRALTKDIFVNDECLGKSAPDVFFYKALKPNQKYKISSESEFSPNDLMLTAEPGKNHFVRQYITLGLFVGGASLEVVPEETGKAAIAKLSMAEPGKCGR</sequence>
<dbReference type="Pfam" id="PF11008">
    <property type="entry name" value="DUF2846"/>
    <property type="match status" value="1"/>
</dbReference>
<dbReference type="EMBL" id="CP071796">
    <property type="protein sequence ID" value="QTD45329.1"/>
    <property type="molecule type" value="Genomic_DNA"/>
</dbReference>
<dbReference type="Proteomes" id="UP000663903">
    <property type="component" value="Chromosome"/>
</dbReference>
<dbReference type="PIRSF" id="PIRSF012335">
    <property type="entry name" value="UCP012335"/>
    <property type="match status" value="1"/>
</dbReference>
<organism evidence="3 4">
    <name type="scientific">Ottowia testudinis</name>
    <dbReference type="NCBI Taxonomy" id="2816950"/>
    <lineage>
        <taxon>Bacteria</taxon>
        <taxon>Pseudomonadati</taxon>
        <taxon>Pseudomonadota</taxon>
        <taxon>Betaproteobacteria</taxon>
        <taxon>Burkholderiales</taxon>
        <taxon>Comamonadaceae</taxon>
        <taxon>Ottowia</taxon>
    </lineage>
</organism>
<feature type="chain" id="PRO_5036988458" evidence="1">
    <location>
        <begin position="24"/>
        <end position="151"/>
    </location>
</feature>
<evidence type="ECO:0000259" key="2">
    <source>
        <dbReference type="Pfam" id="PF11008"/>
    </source>
</evidence>
<reference evidence="3" key="1">
    <citation type="submission" date="2021-03" db="EMBL/GenBank/DDBJ databases">
        <title>Ottowia sp. 27C isolated from the cloaca of a Giant Asian pond turtle (Heosemys grandis).</title>
        <authorList>
            <person name="Spergser J."/>
            <person name="Busse H.-J."/>
        </authorList>
    </citation>
    <scope>NUCLEOTIDE SEQUENCE</scope>
    <source>
        <strain evidence="3">27C</strain>
    </source>
</reference>
<keyword evidence="1" id="KW-0732">Signal</keyword>
<name>A0A975CJH9_9BURK</name>
<feature type="signal peptide" evidence="1">
    <location>
        <begin position="1"/>
        <end position="23"/>
    </location>
</feature>
<dbReference type="InterPro" id="IPR016596">
    <property type="entry name" value="UCP012335"/>
</dbReference>
<evidence type="ECO:0000313" key="4">
    <source>
        <dbReference type="Proteomes" id="UP000663903"/>
    </source>
</evidence>
<evidence type="ECO:0000256" key="1">
    <source>
        <dbReference type="SAM" id="SignalP"/>
    </source>
</evidence>
<feature type="domain" description="DUF2846" evidence="2">
    <location>
        <begin position="39"/>
        <end position="124"/>
    </location>
</feature>
<dbReference type="RefSeq" id="WP_208009079.1">
    <property type="nucleotide sequence ID" value="NZ_CP071796.1"/>
</dbReference>
<accession>A0A975CJH9</accession>
<protein>
    <submittedName>
        <fullName evidence="3">DUF2846 domain-containing protein</fullName>
    </submittedName>
</protein>
<dbReference type="InterPro" id="IPR022548">
    <property type="entry name" value="DUF2846"/>
</dbReference>
<dbReference type="PROSITE" id="PS51257">
    <property type="entry name" value="PROKAR_LIPOPROTEIN"/>
    <property type="match status" value="1"/>
</dbReference>
<proteinExistence type="predicted"/>
<gene>
    <name evidence="3" type="ORF">J1M35_20340</name>
</gene>